<proteinExistence type="predicted"/>
<dbReference type="PROSITE" id="PS50030">
    <property type="entry name" value="UBA"/>
    <property type="match status" value="3"/>
</dbReference>
<dbReference type="OrthoDB" id="434245at2759"/>
<dbReference type="GO" id="GO:2000058">
    <property type="term" value="P:regulation of ubiquitin-dependent protein catabolic process"/>
    <property type="evidence" value="ECO:0007669"/>
    <property type="project" value="TreeGrafter"/>
</dbReference>
<feature type="compositionally biased region" description="Polar residues" evidence="1">
    <location>
        <begin position="546"/>
        <end position="557"/>
    </location>
</feature>
<evidence type="ECO:0000259" key="2">
    <source>
        <dbReference type="PROSITE" id="PS50030"/>
    </source>
</evidence>
<feature type="domain" description="Ubiquitin-like" evidence="3">
    <location>
        <begin position="88"/>
        <end position="163"/>
    </location>
</feature>
<organism evidence="4 5">
    <name type="scientific">Stichopus japonicus</name>
    <name type="common">Sea cucumber</name>
    <dbReference type="NCBI Taxonomy" id="307972"/>
    <lineage>
        <taxon>Eukaryota</taxon>
        <taxon>Metazoa</taxon>
        <taxon>Echinodermata</taxon>
        <taxon>Eleutherozoa</taxon>
        <taxon>Echinozoa</taxon>
        <taxon>Holothuroidea</taxon>
        <taxon>Aspidochirotacea</taxon>
        <taxon>Aspidochirotida</taxon>
        <taxon>Stichopodidae</taxon>
        <taxon>Apostichopus</taxon>
    </lineage>
</organism>
<dbReference type="InterPro" id="IPR058666">
    <property type="entry name" value="SASH1/NUB1_homeodomain"/>
</dbReference>
<comment type="caution">
    <text evidence="4">The sequence shown here is derived from an EMBL/GenBank/DDBJ whole genome shotgun (WGS) entry which is preliminary data.</text>
</comment>
<dbReference type="CDD" id="cd14291">
    <property type="entry name" value="UBA1_NUB1_like"/>
    <property type="match status" value="1"/>
</dbReference>
<dbReference type="Proteomes" id="UP000230750">
    <property type="component" value="Unassembled WGS sequence"/>
</dbReference>
<evidence type="ECO:0000313" key="4">
    <source>
        <dbReference type="EMBL" id="PIK47243.1"/>
    </source>
</evidence>
<feature type="domain" description="UBA" evidence="2">
    <location>
        <begin position="435"/>
        <end position="480"/>
    </location>
</feature>
<dbReference type="Pfam" id="PF00627">
    <property type="entry name" value="UBA"/>
    <property type="match status" value="2"/>
</dbReference>
<feature type="region of interest" description="Disordered" evidence="1">
    <location>
        <begin position="402"/>
        <end position="428"/>
    </location>
</feature>
<dbReference type="AlphaFoldDB" id="A0A2G8KGW5"/>
<sequence length="612" mass="68583">MADRNEGITQAVKDAVKRKLNTDRVKLWLPPYSKEDGTLGEYPEDVVQQYSTSLNLSVDVLLEIFEELRQHALAKLAARKQFQETGLATLKIKVPGNISSQKKLFDISFKLEEKADVLREQIASDVQLPKGYLKLIANGRVLQSNESLKDQGVCNYSHVMVVLLSETEKEALQKEDSLTAIQRTKEAAQLLSNKKYGTGLNEDNFFLQITDQNGKTLALPAEERAALSVALTLNEKGRASLKKKDYSTAVLFLLESETAFNHCRSDILQAVDNFAILCLDIVWCYLCLQNIDQLPNAGEKLKICEESFKRSHGPNMERLQTLKGDKGKDLALYVKLYLLQGILYFHQGNSFECRRLLEKSENILKLIQIDETKLMQLVAMGYSISEARLGLRSANGSVSEAITKISERKERKKSRAKQEKEDARKSKIAKKLGKSANGEWIKVDVYEQLLDMGFPSGVTAAALRQTNSDLQLSLEAIQNHPEWYDVPDISFDEPSPDWTGNITDEMLAQITEMGFDVHAARNALLKLKGDIQKAVQELAKHGGHLPSTSSLAAMSSTRPEDSLSKDEEEAMAELAPDIPEHDEDYLDLTLEDETQFLEEYKIMLASSASTET</sequence>
<dbReference type="SUPFAM" id="SSF54236">
    <property type="entry name" value="Ubiquitin-like"/>
    <property type="match status" value="1"/>
</dbReference>
<dbReference type="InterPro" id="IPR041207">
    <property type="entry name" value="NUB1_ubiquitin-like_dom"/>
</dbReference>
<dbReference type="Gene3D" id="3.10.20.90">
    <property type="entry name" value="Phosphatidylinositol 3-kinase Catalytic Subunit, Chain A, domain 1"/>
    <property type="match status" value="1"/>
</dbReference>
<evidence type="ECO:0000256" key="1">
    <source>
        <dbReference type="SAM" id="MobiDB-lite"/>
    </source>
</evidence>
<gene>
    <name evidence="4" type="ORF">BSL78_15891</name>
</gene>
<feature type="region of interest" description="Disordered" evidence="1">
    <location>
        <begin position="540"/>
        <end position="584"/>
    </location>
</feature>
<dbReference type="InterPro" id="IPR029071">
    <property type="entry name" value="Ubiquitin-like_domsf"/>
</dbReference>
<dbReference type="SUPFAM" id="SSF46934">
    <property type="entry name" value="UBA-like"/>
    <property type="match status" value="3"/>
</dbReference>
<feature type="compositionally biased region" description="Basic and acidic residues" evidence="1">
    <location>
        <begin position="416"/>
        <end position="425"/>
    </location>
</feature>
<evidence type="ECO:0000259" key="3">
    <source>
        <dbReference type="PROSITE" id="PS50053"/>
    </source>
</evidence>
<protein>
    <submittedName>
        <fullName evidence="4">Putative NEDD8 ultimate buster 1</fullName>
    </submittedName>
</protein>
<accession>A0A2G8KGW5</accession>
<name>A0A2G8KGW5_STIJA</name>
<dbReference type="PROSITE" id="PS50053">
    <property type="entry name" value="UBIQUITIN_2"/>
    <property type="match status" value="1"/>
</dbReference>
<feature type="domain" description="UBA" evidence="2">
    <location>
        <begin position="368"/>
        <end position="408"/>
    </location>
</feature>
<evidence type="ECO:0000313" key="5">
    <source>
        <dbReference type="Proteomes" id="UP000230750"/>
    </source>
</evidence>
<dbReference type="SMART" id="SM00165">
    <property type="entry name" value="UBA"/>
    <property type="match status" value="3"/>
</dbReference>
<dbReference type="PANTHER" id="PTHR12948:SF3">
    <property type="entry name" value="NEDD8 ULTIMATE BUSTER 1"/>
    <property type="match status" value="1"/>
</dbReference>
<dbReference type="InterPro" id="IPR039749">
    <property type="entry name" value="NUB1"/>
</dbReference>
<reference evidence="4 5" key="1">
    <citation type="journal article" date="2017" name="PLoS Biol.">
        <title>The sea cucumber genome provides insights into morphological evolution and visceral regeneration.</title>
        <authorList>
            <person name="Zhang X."/>
            <person name="Sun L."/>
            <person name="Yuan J."/>
            <person name="Sun Y."/>
            <person name="Gao Y."/>
            <person name="Zhang L."/>
            <person name="Li S."/>
            <person name="Dai H."/>
            <person name="Hamel J.F."/>
            <person name="Liu C."/>
            <person name="Yu Y."/>
            <person name="Liu S."/>
            <person name="Lin W."/>
            <person name="Guo K."/>
            <person name="Jin S."/>
            <person name="Xu P."/>
            <person name="Storey K.B."/>
            <person name="Huan P."/>
            <person name="Zhang T."/>
            <person name="Zhou Y."/>
            <person name="Zhang J."/>
            <person name="Lin C."/>
            <person name="Li X."/>
            <person name="Xing L."/>
            <person name="Huo D."/>
            <person name="Sun M."/>
            <person name="Wang L."/>
            <person name="Mercier A."/>
            <person name="Li F."/>
            <person name="Yang H."/>
            <person name="Xiang J."/>
        </authorList>
    </citation>
    <scope>NUCLEOTIDE SEQUENCE [LARGE SCALE GENOMIC DNA]</scope>
    <source>
        <strain evidence="4">Shaxun</strain>
        <tissue evidence="4">Muscle</tissue>
    </source>
</reference>
<keyword evidence="5" id="KW-1185">Reference proteome</keyword>
<dbReference type="Pfam" id="PF26285">
    <property type="entry name" value="SASH1_Homeodomain"/>
    <property type="match status" value="1"/>
</dbReference>
<dbReference type="Pfam" id="PF18037">
    <property type="entry name" value="Ubiquitin_5"/>
    <property type="match status" value="1"/>
</dbReference>
<feature type="domain" description="UBA" evidence="2">
    <location>
        <begin position="501"/>
        <end position="541"/>
    </location>
</feature>
<dbReference type="InterPro" id="IPR009060">
    <property type="entry name" value="UBA-like_sf"/>
</dbReference>
<dbReference type="InterPro" id="IPR015940">
    <property type="entry name" value="UBA"/>
</dbReference>
<dbReference type="EMBL" id="MRZV01000593">
    <property type="protein sequence ID" value="PIK47243.1"/>
    <property type="molecule type" value="Genomic_DNA"/>
</dbReference>
<dbReference type="CDD" id="cd17062">
    <property type="entry name" value="Ubl_NUB1"/>
    <property type="match status" value="1"/>
</dbReference>
<dbReference type="STRING" id="307972.A0A2G8KGW5"/>
<dbReference type="Gene3D" id="1.10.8.10">
    <property type="entry name" value="DNA helicase RuvA subunit, C-terminal domain"/>
    <property type="match status" value="3"/>
</dbReference>
<dbReference type="PANTHER" id="PTHR12948">
    <property type="entry name" value="NEDD8 ULTIMATE BUSTER-1 BS4 PROTEIN"/>
    <property type="match status" value="1"/>
</dbReference>
<dbReference type="InterPro" id="IPR000626">
    <property type="entry name" value="Ubiquitin-like_dom"/>
</dbReference>